<gene>
    <name evidence="3" type="ORF">J2S08_001322</name>
</gene>
<dbReference type="RefSeq" id="WP_307227838.1">
    <property type="nucleotide sequence ID" value="NZ_JAUSTT010000006.1"/>
</dbReference>
<dbReference type="Proteomes" id="UP001223586">
    <property type="component" value="Unassembled WGS sequence"/>
</dbReference>
<dbReference type="CDD" id="cd05013">
    <property type="entry name" value="SIS_RpiR"/>
    <property type="match status" value="1"/>
</dbReference>
<keyword evidence="4" id="KW-1185">Reference proteome</keyword>
<evidence type="ECO:0000313" key="3">
    <source>
        <dbReference type="EMBL" id="MDQ0175488.1"/>
    </source>
</evidence>
<comment type="similarity">
    <text evidence="1">Belongs to the UPF0309 family.</text>
</comment>
<organism evidence="3 4">
    <name type="scientific">Bacillus chungangensis</name>
    <dbReference type="NCBI Taxonomy" id="587633"/>
    <lineage>
        <taxon>Bacteria</taxon>
        <taxon>Bacillati</taxon>
        <taxon>Bacillota</taxon>
        <taxon>Bacilli</taxon>
        <taxon>Bacillales</taxon>
        <taxon>Bacillaceae</taxon>
        <taxon>Bacillus</taxon>
    </lineage>
</organism>
<dbReference type="InterPro" id="IPR001347">
    <property type="entry name" value="SIS_dom"/>
</dbReference>
<dbReference type="InterPro" id="IPR022951">
    <property type="entry name" value="UPF0309"/>
</dbReference>
<dbReference type="InterPro" id="IPR050099">
    <property type="entry name" value="SIS_GmhA/DiaA_subfam"/>
</dbReference>
<dbReference type="PROSITE" id="PS51464">
    <property type="entry name" value="SIS"/>
    <property type="match status" value="1"/>
</dbReference>
<accession>A0ABT9WQS4</accession>
<dbReference type="InterPro" id="IPR035472">
    <property type="entry name" value="RpiR-like_SIS"/>
</dbReference>
<protein>
    <recommendedName>
        <fullName evidence="1">UPF0309 protein J2S08_001322</fullName>
    </recommendedName>
</protein>
<dbReference type="SUPFAM" id="SSF53697">
    <property type="entry name" value="SIS domain"/>
    <property type="match status" value="1"/>
</dbReference>
<reference evidence="3 4" key="1">
    <citation type="submission" date="2023-07" db="EMBL/GenBank/DDBJ databases">
        <title>Genomic Encyclopedia of Type Strains, Phase IV (KMG-IV): sequencing the most valuable type-strain genomes for metagenomic binning, comparative biology and taxonomic classification.</title>
        <authorList>
            <person name="Goeker M."/>
        </authorList>
    </citation>
    <scope>NUCLEOTIDE SEQUENCE [LARGE SCALE GENOMIC DNA]</scope>
    <source>
        <strain evidence="3 4">DSM 23837</strain>
    </source>
</reference>
<proteinExistence type="inferred from homology"/>
<comment type="caution">
    <text evidence="3">The sequence shown here is derived from an EMBL/GenBank/DDBJ whole genome shotgun (WGS) entry which is preliminary data.</text>
</comment>
<dbReference type="PANTHER" id="PTHR30390">
    <property type="entry name" value="SEDOHEPTULOSE 7-PHOSPHATE ISOMERASE / DNAA INITIATOR-ASSOCIATING FACTOR FOR REPLICATION INITIATION"/>
    <property type="match status" value="1"/>
</dbReference>
<evidence type="ECO:0000313" key="4">
    <source>
        <dbReference type="Proteomes" id="UP001223586"/>
    </source>
</evidence>
<dbReference type="InterPro" id="IPR046348">
    <property type="entry name" value="SIS_dom_sf"/>
</dbReference>
<dbReference type="Gene3D" id="3.40.50.10490">
    <property type="entry name" value="Glucose-6-phosphate isomerase like protein, domain 1"/>
    <property type="match status" value="1"/>
</dbReference>
<dbReference type="EMBL" id="JAUSTT010000006">
    <property type="protein sequence ID" value="MDQ0175488.1"/>
    <property type="molecule type" value="Genomic_DNA"/>
</dbReference>
<dbReference type="Pfam" id="PF13580">
    <property type="entry name" value="SIS_2"/>
    <property type="match status" value="1"/>
</dbReference>
<sequence>MGKYANQYFEHVEAMLQQVKESQMAKIEEAADAFVQSIKNGGTLYAFGASHAGIIAEEMFYRTGGLALINPIFNPTLMLNTKPVTLTSQVERVEGFGKVMFDSVNAKKGDTILIHSVSGRNAAAIDMALAAKEAGVTVIALTNMTYSSQVTSRHTSGKKLYEIADIVIDNQGDFEDAAIQVEGMEQKTGPTSTVTGAVIANAIVIETVEKLIKSGFIPPVFHSANVDGGDEFNKRIINEYKDRITYI</sequence>
<dbReference type="HAMAP" id="MF_01240">
    <property type="entry name" value="UPF0309"/>
    <property type="match status" value="1"/>
</dbReference>
<evidence type="ECO:0000256" key="1">
    <source>
        <dbReference type="HAMAP-Rule" id="MF_01240"/>
    </source>
</evidence>
<evidence type="ECO:0000259" key="2">
    <source>
        <dbReference type="PROSITE" id="PS51464"/>
    </source>
</evidence>
<name>A0ABT9WQS4_9BACI</name>
<feature type="domain" description="SIS" evidence="2">
    <location>
        <begin position="34"/>
        <end position="213"/>
    </location>
</feature>
<dbReference type="PANTHER" id="PTHR30390:SF7">
    <property type="entry name" value="PHOSPHOHEPTOSE ISOMERASE"/>
    <property type="match status" value="1"/>
</dbReference>
<dbReference type="NCBIfam" id="NF002805">
    <property type="entry name" value="PRK02947.1"/>
    <property type="match status" value="1"/>
</dbReference>